<evidence type="ECO:0000256" key="1">
    <source>
        <dbReference type="SAM" id="MobiDB-lite"/>
    </source>
</evidence>
<accession>A0AAE0LNQ3</accession>
<organism evidence="2 3">
    <name type="scientific">Chaetomium fimeti</name>
    <dbReference type="NCBI Taxonomy" id="1854472"/>
    <lineage>
        <taxon>Eukaryota</taxon>
        <taxon>Fungi</taxon>
        <taxon>Dikarya</taxon>
        <taxon>Ascomycota</taxon>
        <taxon>Pezizomycotina</taxon>
        <taxon>Sordariomycetes</taxon>
        <taxon>Sordariomycetidae</taxon>
        <taxon>Sordariales</taxon>
        <taxon>Chaetomiaceae</taxon>
        <taxon>Chaetomium</taxon>
    </lineage>
</organism>
<dbReference type="EMBL" id="JAUEPN010000010">
    <property type="protein sequence ID" value="KAK3291379.1"/>
    <property type="molecule type" value="Genomic_DNA"/>
</dbReference>
<dbReference type="GeneID" id="87845065"/>
<comment type="caution">
    <text evidence="2">The sequence shown here is derived from an EMBL/GenBank/DDBJ whole genome shotgun (WGS) entry which is preliminary data.</text>
</comment>
<keyword evidence="3" id="KW-1185">Reference proteome</keyword>
<proteinExistence type="predicted"/>
<reference evidence="2" key="2">
    <citation type="submission" date="2023-06" db="EMBL/GenBank/DDBJ databases">
        <authorList>
            <consortium name="Lawrence Berkeley National Laboratory"/>
            <person name="Haridas S."/>
            <person name="Hensen N."/>
            <person name="Bonometti L."/>
            <person name="Westerberg I."/>
            <person name="Brannstrom I.O."/>
            <person name="Guillou S."/>
            <person name="Cros-Aarteil S."/>
            <person name="Calhoun S."/>
            <person name="Kuo A."/>
            <person name="Mondo S."/>
            <person name="Pangilinan J."/>
            <person name="Riley R."/>
            <person name="Labutti K."/>
            <person name="Andreopoulos B."/>
            <person name="Lipzen A."/>
            <person name="Chen C."/>
            <person name="Yanf M."/>
            <person name="Daum C."/>
            <person name="Ng V."/>
            <person name="Clum A."/>
            <person name="Steindorff A."/>
            <person name="Ohm R."/>
            <person name="Martin F."/>
            <person name="Silar P."/>
            <person name="Natvig D."/>
            <person name="Lalanne C."/>
            <person name="Gautier V."/>
            <person name="Ament-Velasquez S.L."/>
            <person name="Kruys A."/>
            <person name="Hutchinson M.I."/>
            <person name="Powell A.J."/>
            <person name="Barry K."/>
            <person name="Miller A.N."/>
            <person name="Grigoriev I.V."/>
            <person name="Debuchy R."/>
            <person name="Gladieux P."/>
            <person name="Thoren M.H."/>
            <person name="Johannesson H."/>
        </authorList>
    </citation>
    <scope>NUCLEOTIDE SEQUENCE</scope>
    <source>
        <strain evidence="2">CBS 168.71</strain>
    </source>
</reference>
<reference evidence="2" key="1">
    <citation type="journal article" date="2023" name="Mol. Phylogenet. Evol.">
        <title>Genome-scale phylogeny and comparative genomics of the fungal order Sordariales.</title>
        <authorList>
            <person name="Hensen N."/>
            <person name="Bonometti L."/>
            <person name="Westerberg I."/>
            <person name="Brannstrom I.O."/>
            <person name="Guillou S."/>
            <person name="Cros-Aarteil S."/>
            <person name="Calhoun S."/>
            <person name="Haridas S."/>
            <person name="Kuo A."/>
            <person name="Mondo S."/>
            <person name="Pangilinan J."/>
            <person name="Riley R."/>
            <person name="LaButti K."/>
            <person name="Andreopoulos B."/>
            <person name="Lipzen A."/>
            <person name="Chen C."/>
            <person name="Yan M."/>
            <person name="Daum C."/>
            <person name="Ng V."/>
            <person name="Clum A."/>
            <person name="Steindorff A."/>
            <person name="Ohm R.A."/>
            <person name="Martin F."/>
            <person name="Silar P."/>
            <person name="Natvig D.O."/>
            <person name="Lalanne C."/>
            <person name="Gautier V."/>
            <person name="Ament-Velasquez S.L."/>
            <person name="Kruys A."/>
            <person name="Hutchinson M.I."/>
            <person name="Powell A.J."/>
            <person name="Barry K."/>
            <person name="Miller A.N."/>
            <person name="Grigoriev I.V."/>
            <person name="Debuchy R."/>
            <person name="Gladieux P."/>
            <person name="Hiltunen Thoren M."/>
            <person name="Johannesson H."/>
        </authorList>
    </citation>
    <scope>NUCLEOTIDE SEQUENCE</scope>
    <source>
        <strain evidence="2">CBS 168.71</strain>
    </source>
</reference>
<feature type="region of interest" description="Disordered" evidence="1">
    <location>
        <begin position="125"/>
        <end position="168"/>
    </location>
</feature>
<feature type="region of interest" description="Disordered" evidence="1">
    <location>
        <begin position="34"/>
        <end position="62"/>
    </location>
</feature>
<evidence type="ECO:0000313" key="3">
    <source>
        <dbReference type="Proteomes" id="UP001278766"/>
    </source>
</evidence>
<dbReference type="RefSeq" id="XP_062654893.1">
    <property type="nucleotide sequence ID" value="XM_062808117.1"/>
</dbReference>
<name>A0AAE0LNQ3_9PEZI</name>
<protein>
    <submittedName>
        <fullName evidence="2">Uncharacterized protein</fullName>
    </submittedName>
</protein>
<sequence length="220" mass="24431">MPVDPVDPFRQRVGRVCECECECECSQPMSSVASYKPRSPFLPPPSPRSSRSRVVGWTHTQTHNRNKRRWNCIAGVRGSHGMLGVHLQRGRGAQVIPVFLVRGRGNGRPRKPQFFFPSFPPPISRRQMSGPIAQPNSHPDLESRRAGWDWPRAPPSAPQALGKDKEAPNFPVPTWTSRLLGGACGCTQRMGPCQLVDPVGWASRHGDVVVARWFAGVSRK</sequence>
<dbReference type="Proteomes" id="UP001278766">
    <property type="component" value="Unassembled WGS sequence"/>
</dbReference>
<dbReference type="AlphaFoldDB" id="A0AAE0LNQ3"/>
<evidence type="ECO:0000313" key="2">
    <source>
        <dbReference type="EMBL" id="KAK3291379.1"/>
    </source>
</evidence>
<gene>
    <name evidence="2" type="ORF">B0H64DRAFT_47572</name>
</gene>